<dbReference type="Proteomes" id="UP000078356">
    <property type="component" value="Unassembled WGS sequence"/>
</dbReference>
<organism evidence="1 2">
    <name type="scientific">Pseudomonas oryzihabitans</name>
    <dbReference type="NCBI Taxonomy" id="47885"/>
    <lineage>
        <taxon>Bacteria</taxon>
        <taxon>Pseudomonadati</taxon>
        <taxon>Pseudomonadota</taxon>
        <taxon>Gammaproteobacteria</taxon>
        <taxon>Pseudomonadales</taxon>
        <taxon>Pseudomonadaceae</taxon>
        <taxon>Pseudomonas</taxon>
    </lineage>
</organism>
<proteinExistence type="predicted"/>
<dbReference type="EMBL" id="LWCR01000017">
    <property type="protein sequence ID" value="OAN29153.1"/>
    <property type="molecule type" value="Genomic_DNA"/>
</dbReference>
<evidence type="ECO:0000313" key="2">
    <source>
        <dbReference type="Proteomes" id="UP000078356"/>
    </source>
</evidence>
<name>A0A178LFK6_9PSED</name>
<accession>A0A178LFK6</accession>
<sequence length="59" mass="6382">MRATLFLLPPHEENIDRQAAQELACEHLTAAIECLVRAGLSDAGLEVMRLAHQAEGATV</sequence>
<reference evidence="1 2" key="1">
    <citation type="submission" date="2016-04" db="EMBL/GenBank/DDBJ databases">
        <title>Draft Genome Sequences of Staphylococcus capitis Strain H36, S. capitis Strain H65, S. cohnii Strain H62, S. hominis Strain H69, Mycobacterium iranicum Strain H39, Plantibacter sp. Strain H53, Pseudomonas oryzihabitans Strain H72, and Microbacterium sp. Strain H83, isolated from residential settings.</title>
        <authorList>
            <person name="Lymperopoulou D."/>
            <person name="Adams R.I."/>
            <person name="Lindow S."/>
            <person name="Coil D.A."/>
            <person name="Jospin G."/>
            <person name="Eisen J.A."/>
        </authorList>
    </citation>
    <scope>NUCLEOTIDE SEQUENCE [LARGE SCALE GENOMIC DNA]</scope>
    <source>
        <strain evidence="1 2">H72</strain>
    </source>
</reference>
<dbReference type="RefSeq" id="WP_007162314.1">
    <property type="nucleotide sequence ID" value="NZ_JAAMQL010000010.1"/>
</dbReference>
<dbReference type="AlphaFoldDB" id="A0A178LFK6"/>
<comment type="caution">
    <text evidence="1">The sequence shown here is derived from an EMBL/GenBank/DDBJ whole genome shotgun (WGS) entry which is preliminary data.</text>
</comment>
<evidence type="ECO:0000313" key="1">
    <source>
        <dbReference type="EMBL" id="OAN29153.1"/>
    </source>
</evidence>
<gene>
    <name evidence="1" type="ORF">A4V15_18785</name>
</gene>
<protein>
    <submittedName>
        <fullName evidence="1">Uncharacterized protein</fullName>
    </submittedName>
</protein>